<keyword evidence="9" id="KW-1185">Reference proteome</keyword>
<proteinExistence type="inferred from homology"/>
<evidence type="ECO:0000256" key="2">
    <source>
        <dbReference type="ARBA" id="ARBA00022517"/>
    </source>
</evidence>
<comment type="function">
    <text evidence="5">Involved in rRNA-processing and ribosome biogenesis.</text>
</comment>
<evidence type="ECO:0000259" key="8">
    <source>
        <dbReference type="Pfam" id="PF24779"/>
    </source>
</evidence>
<keyword evidence="3" id="KW-0698">rRNA processing</keyword>
<dbReference type="PANTHER" id="PTHR12416">
    <property type="entry name" value="RRNA-PROCESSING PROTEIN UTP23 HOMOLOG"/>
    <property type="match status" value="1"/>
</dbReference>
<feature type="region of interest" description="Disordered" evidence="7">
    <location>
        <begin position="193"/>
        <end position="236"/>
    </location>
</feature>
<dbReference type="RefSeq" id="XP_015189622.1">
    <property type="nucleotide sequence ID" value="XM_015334136.1"/>
</dbReference>
<dbReference type="Gene3D" id="3.40.50.1010">
    <property type="entry name" value="5'-nuclease"/>
    <property type="match status" value="1"/>
</dbReference>
<evidence type="ECO:0000256" key="3">
    <source>
        <dbReference type="ARBA" id="ARBA00022552"/>
    </source>
</evidence>
<accession>A0ABM1JAY4</accession>
<evidence type="ECO:0000256" key="1">
    <source>
        <dbReference type="ARBA" id="ARBA00004604"/>
    </source>
</evidence>
<dbReference type="Proteomes" id="UP000694924">
    <property type="component" value="Unplaced"/>
</dbReference>
<dbReference type="InterPro" id="IPR006984">
    <property type="entry name" value="Fcf1/UTP23"/>
</dbReference>
<keyword evidence="4" id="KW-0539">Nucleus</keyword>
<protein>
    <submittedName>
        <fullName evidence="10">rRNA-processing protein UTP23 homolog</fullName>
    </submittedName>
</protein>
<dbReference type="Pfam" id="PF04900">
    <property type="entry name" value="Fcf1"/>
    <property type="match status" value="1"/>
</dbReference>
<comment type="similarity">
    <text evidence="6">Belongs to the UTP23/FCF1 family. UTP23 subfamily.</text>
</comment>
<feature type="compositionally biased region" description="Basic residues" evidence="7">
    <location>
        <begin position="227"/>
        <end position="236"/>
    </location>
</feature>
<evidence type="ECO:0000313" key="10">
    <source>
        <dbReference type="RefSeq" id="XP_015189622.1"/>
    </source>
</evidence>
<sequence length="258" mass="29192">MKTSRHKKARKHLAFYINNFKFRQPYQILIDGTFAFAALENKFNIQDQLPKYFQAETKLLTTACIILEVEKLGSFSKGIVGAMHIIKRYAVHRCGHEKKPIPGSKCLRSMIGKDNSSRYIIATQDRDLQNELRQIPGVPLLYLHGKAPTLETPSEASQKYAESIKSNLGMSTWEKENMQTLKKEAGLIKEIEPKRKKKHKKGGPNPLSCLKKKKKVQTVPTVSNKPKSGKIKKKKKIKIAAHVKEALVAELSNKTQSS</sequence>
<dbReference type="InterPro" id="IPR057776">
    <property type="entry name" value="UTP23_sensor"/>
</dbReference>
<organism evidence="9 10">
    <name type="scientific">Polistes dominula</name>
    <name type="common">European paper wasp</name>
    <name type="synonym">Vespa dominula</name>
    <dbReference type="NCBI Taxonomy" id="743375"/>
    <lineage>
        <taxon>Eukaryota</taxon>
        <taxon>Metazoa</taxon>
        <taxon>Ecdysozoa</taxon>
        <taxon>Arthropoda</taxon>
        <taxon>Hexapoda</taxon>
        <taxon>Insecta</taxon>
        <taxon>Pterygota</taxon>
        <taxon>Neoptera</taxon>
        <taxon>Endopterygota</taxon>
        <taxon>Hymenoptera</taxon>
        <taxon>Apocrita</taxon>
        <taxon>Aculeata</taxon>
        <taxon>Vespoidea</taxon>
        <taxon>Vespidae</taxon>
        <taxon>Polistinae</taxon>
        <taxon>Polistini</taxon>
        <taxon>Polistes</taxon>
    </lineage>
</organism>
<evidence type="ECO:0000256" key="5">
    <source>
        <dbReference type="ARBA" id="ARBA00037300"/>
    </source>
</evidence>
<reference evidence="10" key="1">
    <citation type="submission" date="2025-08" db="UniProtKB">
        <authorList>
            <consortium name="RefSeq"/>
        </authorList>
    </citation>
    <scope>IDENTIFICATION</scope>
    <source>
        <tissue evidence="10">Whole body</tissue>
    </source>
</reference>
<evidence type="ECO:0000313" key="9">
    <source>
        <dbReference type="Proteomes" id="UP000694924"/>
    </source>
</evidence>
<dbReference type="Pfam" id="PF24779">
    <property type="entry name" value="UTP23_sensor"/>
    <property type="match status" value="1"/>
</dbReference>
<name>A0ABM1JAY4_POLDO</name>
<dbReference type="GeneID" id="107073456"/>
<dbReference type="SUPFAM" id="SSF88723">
    <property type="entry name" value="PIN domain-like"/>
    <property type="match status" value="1"/>
</dbReference>
<comment type="subcellular location">
    <subcellularLocation>
        <location evidence="1">Nucleus</location>
        <location evidence="1">Nucleolus</location>
    </subcellularLocation>
</comment>
<feature type="domain" description="UTP23 sensor motif region" evidence="8">
    <location>
        <begin position="195"/>
        <end position="214"/>
    </location>
</feature>
<evidence type="ECO:0000256" key="4">
    <source>
        <dbReference type="ARBA" id="ARBA00023242"/>
    </source>
</evidence>
<evidence type="ECO:0000256" key="7">
    <source>
        <dbReference type="SAM" id="MobiDB-lite"/>
    </source>
</evidence>
<evidence type="ECO:0000256" key="6">
    <source>
        <dbReference type="ARBA" id="ARBA00038503"/>
    </source>
</evidence>
<dbReference type="InterPro" id="IPR029060">
    <property type="entry name" value="PIN-like_dom_sf"/>
</dbReference>
<dbReference type="CDD" id="cd09866">
    <property type="entry name" value="PIN_Fcf1-Utp23-H"/>
    <property type="match status" value="1"/>
</dbReference>
<keyword evidence="2" id="KW-0690">Ribosome biogenesis</keyword>
<gene>
    <name evidence="10" type="primary">LOC107073456</name>
</gene>